<dbReference type="GO" id="GO:0046872">
    <property type="term" value="F:metal ion binding"/>
    <property type="evidence" value="ECO:0007669"/>
    <property type="project" value="UniProtKB-KW"/>
</dbReference>
<dbReference type="RefSeq" id="WP_072918825.1">
    <property type="nucleotide sequence ID" value="NZ_FRDM01000013.1"/>
</dbReference>
<keyword evidence="2" id="KW-0479">Metal-binding</keyword>
<dbReference type="CDD" id="cd09872">
    <property type="entry name" value="PIN_Sll0205-like"/>
    <property type="match status" value="1"/>
</dbReference>
<accession>A0A1M7U8B5</accession>
<evidence type="ECO:0000256" key="4">
    <source>
        <dbReference type="ARBA" id="ARBA00022842"/>
    </source>
</evidence>
<keyword evidence="4" id="KW-0460">Magnesium</keyword>
<dbReference type="SUPFAM" id="SSF88723">
    <property type="entry name" value="PIN domain-like"/>
    <property type="match status" value="1"/>
</dbReference>
<keyword evidence="3" id="KW-0378">Hydrolase</keyword>
<dbReference type="InterPro" id="IPR002716">
    <property type="entry name" value="PIN_dom"/>
</dbReference>
<dbReference type="InterPro" id="IPR052919">
    <property type="entry name" value="TA_system_RNase"/>
</dbReference>
<dbReference type="Gene3D" id="3.40.50.1010">
    <property type="entry name" value="5'-nuclease"/>
    <property type="match status" value="1"/>
</dbReference>
<dbReference type="GO" id="GO:0004518">
    <property type="term" value="F:nuclease activity"/>
    <property type="evidence" value="ECO:0007669"/>
    <property type="project" value="UniProtKB-KW"/>
</dbReference>
<evidence type="ECO:0000313" key="6">
    <source>
        <dbReference type="EMBL" id="SHN79281.1"/>
    </source>
</evidence>
<evidence type="ECO:0000256" key="2">
    <source>
        <dbReference type="ARBA" id="ARBA00022723"/>
    </source>
</evidence>
<dbReference type="InterPro" id="IPR029060">
    <property type="entry name" value="PIN-like_dom_sf"/>
</dbReference>
<dbReference type="Proteomes" id="UP000184428">
    <property type="component" value="Unassembled WGS sequence"/>
</dbReference>
<protein>
    <submittedName>
        <fullName evidence="6">PIN domain nuclease, a component of toxin-antitoxin system (PIN domain)</fullName>
    </submittedName>
</protein>
<dbReference type="Pfam" id="PF01850">
    <property type="entry name" value="PIN"/>
    <property type="match status" value="1"/>
</dbReference>
<name>A0A1M7U8B5_9ACTN</name>
<dbReference type="EMBL" id="FRDM01000013">
    <property type="protein sequence ID" value="SHN79281.1"/>
    <property type="molecule type" value="Genomic_DNA"/>
</dbReference>
<dbReference type="GO" id="GO:0016787">
    <property type="term" value="F:hydrolase activity"/>
    <property type="evidence" value="ECO:0007669"/>
    <property type="project" value="UniProtKB-KW"/>
</dbReference>
<feature type="domain" description="PIN" evidence="5">
    <location>
        <begin position="4"/>
        <end position="118"/>
    </location>
</feature>
<dbReference type="PANTHER" id="PTHR36173:SF2">
    <property type="entry name" value="RIBONUCLEASE VAPC16"/>
    <property type="match status" value="1"/>
</dbReference>
<sequence>MRLLLDTNALLWLLAGDPRLGAQARHEVEAAAELVVSAASLWEIAIKVSVGKLAALPGLPAVLAESGVRRLGIEDEHLRRLESLPWHHRDPFDRLLIAQAQAEALTVLTADPAFGDYAVPARDARR</sequence>
<evidence type="ECO:0000313" key="7">
    <source>
        <dbReference type="Proteomes" id="UP000184428"/>
    </source>
</evidence>
<dbReference type="PANTHER" id="PTHR36173">
    <property type="entry name" value="RIBONUCLEASE VAPC16-RELATED"/>
    <property type="match status" value="1"/>
</dbReference>
<dbReference type="OrthoDB" id="9798990at2"/>
<evidence type="ECO:0000256" key="1">
    <source>
        <dbReference type="ARBA" id="ARBA00022722"/>
    </source>
</evidence>
<gene>
    <name evidence="6" type="ORF">SAMN05660350_02758</name>
</gene>
<evidence type="ECO:0000256" key="3">
    <source>
        <dbReference type="ARBA" id="ARBA00022801"/>
    </source>
</evidence>
<evidence type="ECO:0000259" key="5">
    <source>
        <dbReference type="Pfam" id="PF01850"/>
    </source>
</evidence>
<keyword evidence="1" id="KW-0540">Nuclease</keyword>
<organism evidence="6 7">
    <name type="scientific">Geodermatophilus obscurus</name>
    <dbReference type="NCBI Taxonomy" id="1861"/>
    <lineage>
        <taxon>Bacteria</taxon>
        <taxon>Bacillati</taxon>
        <taxon>Actinomycetota</taxon>
        <taxon>Actinomycetes</taxon>
        <taxon>Geodermatophilales</taxon>
        <taxon>Geodermatophilaceae</taxon>
        <taxon>Geodermatophilus</taxon>
    </lineage>
</organism>
<reference evidence="6 7" key="1">
    <citation type="submission" date="2016-12" db="EMBL/GenBank/DDBJ databases">
        <authorList>
            <person name="Song W.-J."/>
            <person name="Kurnit D.M."/>
        </authorList>
    </citation>
    <scope>NUCLEOTIDE SEQUENCE [LARGE SCALE GENOMIC DNA]</scope>
    <source>
        <strain evidence="6 7">DSM 43162</strain>
    </source>
</reference>
<dbReference type="AlphaFoldDB" id="A0A1M7U8B5"/>
<dbReference type="InterPro" id="IPR041705">
    <property type="entry name" value="PIN_Sll0205"/>
</dbReference>
<proteinExistence type="predicted"/>